<dbReference type="PANTHER" id="PTHR35558:SF1">
    <property type="entry name" value="ENDONUCLEASE_EXONUCLEASE_PHOSPHATASE DOMAIN-CONTAINING PROTEIN"/>
    <property type="match status" value="1"/>
</dbReference>
<reference evidence="3" key="1">
    <citation type="journal article" date="2016" name="Nature">
        <title>Genome evolution in the allotetraploid frog Xenopus laevis.</title>
        <authorList>
            <person name="Session A.M."/>
            <person name="Uno Y."/>
            <person name="Kwon T."/>
            <person name="Chapman J.A."/>
            <person name="Toyoda A."/>
            <person name="Takahashi S."/>
            <person name="Fukui A."/>
            <person name="Hikosaka A."/>
            <person name="Suzuki A."/>
            <person name="Kondo M."/>
            <person name="van Heeringen S.J."/>
            <person name="Quigley I."/>
            <person name="Heinz S."/>
            <person name="Ogino H."/>
            <person name="Ochi H."/>
            <person name="Hellsten U."/>
            <person name="Lyons J.B."/>
            <person name="Simakov O."/>
            <person name="Putnam N."/>
            <person name="Stites J."/>
            <person name="Kuroki Y."/>
            <person name="Tanaka T."/>
            <person name="Michiue T."/>
            <person name="Watanabe M."/>
            <person name="Bogdanovic O."/>
            <person name="Lister R."/>
            <person name="Georgiou G."/>
            <person name="Paranjpe S.S."/>
            <person name="van Kruijsbergen I."/>
            <person name="Shu S."/>
            <person name="Carlson J."/>
            <person name="Kinoshita T."/>
            <person name="Ohta Y."/>
            <person name="Mawaribuchi S."/>
            <person name="Jenkins J."/>
            <person name="Grimwood J."/>
            <person name="Schmutz J."/>
            <person name="Mitros T."/>
            <person name="Mozaffari S.V."/>
            <person name="Suzuki Y."/>
            <person name="Haramoto Y."/>
            <person name="Yamamoto T.S."/>
            <person name="Takagi C."/>
            <person name="Heald R."/>
            <person name="Miller K."/>
            <person name="Haudenschild C."/>
            <person name="Kitzman J."/>
            <person name="Nakayama T."/>
            <person name="Izutsu Y."/>
            <person name="Robert J."/>
            <person name="Fortriede J."/>
            <person name="Burns K."/>
            <person name="Lotay V."/>
            <person name="Karimi K."/>
            <person name="Yasuoka Y."/>
            <person name="Dichmann D.S."/>
            <person name="Flajnik M.F."/>
            <person name="Houston D.W."/>
            <person name="Shendure J."/>
            <person name="DuPasquier L."/>
            <person name="Vize P.D."/>
            <person name="Zorn A.M."/>
            <person name="Ito M."/>
            <person name="Marcotte E.M."/>
            <person name="Wallingford J.B."/>
            <person name="Ito Y."/>
            <person name="Asashima M."/>
            <person name="Ueno N."/>
            <person name="Matsuda Y."/>
            <person name="Veenstra G.J."/>
            <person name="Fujiyama A."/>
            <person name="Harland R.M."/>
            <person name="Taira M."/>
            <person name="Rokhsar D.S."/>
        </authorList>
    </citation>
    <scope>NUCLEOTIDE SEQUENCE [LARGE SCALE GENOMIC DNA]</scope>
    <source>
        <strain evidence="3">J</strain>
    </source>
</reference>
<feature type="compositionally biased region" description="Polar residues" evidence="1">
    <location>
        <begin position="367"/>
        <end position="377"/>
    </location>
</feature>
<organism evidence="2 3">
    <name type="scientific">Xenopus laevis</name>
    <name type="common">African clawed frog</name>
    <dbReference type="NCBI Taxonomy" id="8355"/>
    <lineage>
        <taxon>Eukaryota</taxon>
        <taxon>Metazoa</taxon>
        <taxon>Chordata</taxon>
        <taxon>Craniata</taxon>
        <taxon>Vertebrata</taxon>
        <taxon>Euteleostomi</taxon>
        <taxon>Amphibia</taxon>
        <taxon>Batrachia</taxon>
        <taxon>Anura</taxon>
        <taxon>Pipoidea</taxon>
        <taxon>Pipidae</taxon>
        <taxon>Xenopodinae</taxon>
        <taxon>Xenopus</taxon>
        <taxon>Xenopus</taxon>
    </lineage>
</organism>
<feature type="compositionally biased region" description="Basic and acidic residues" evidence="1">
    <location>
        <begin position="45"/>
        <end position="54"/>
    </location>
</feature>
<feature type="compositionally biased region" description="Polar residues" evidence="1">
    <location>
        <begin position="156"/>
        <end position="165"/>
    </location>
</feature>
<feature type="compositionally biased region" description="Polar residues" evidence="1">
    <location>
        <begin position="82"/>
        <end position="104"/>
    </location>
</feature>
<feature type="region of interest" description="Disordered" evidence="1">
    <location>
        <begin position="347"/>
        <end position="377"/>
    </location>
</feature>
<evidence type="ECO:0000313" key="2">
    <source>
        <dbReference type="EMBL" id="OCT96203.1"/>
    </source>
</evidence>
<name>A0A974DQK6_XENLA</name>
<feature type="non-terminal residue" evidence="2">
    <location>
        <position position="377"/>
    </location>
</feature>
<gene>
    <name evidence="2" type="ORF">XELAEV_18013878mg</name>
</gene>
<evidence type="ECO:0000256" key="1">
    <source>
        <dbReference type="SAM" id="MobiDB-lite"/>
    </source>
</evidence>
<evidence type="ECO:0000313" key="3">
    <source>
        <dbReference type="Proteomes" id="UP000694892"/>
    </source>
</evidence>
<dbReference type="Proteomes" id="UP000694892">
    <property type="component" value="Chromosome 2L"/>
</dbReference>
<dbReference type="OMA" id="PCIRRCK"/>
<sequence>MASVAELLQQIASQAGEKGDAWVQEQLAALPFASKAAPLRMRRARPPERVRISEDGGPCIRRCKRSPSAQQPAVREMPEASGVQQMTLDGSRLRGQSSDDNQGTGLAHGRGGNATTIQAAVTTEQNSYGGTAAPGTSGESVPSHVAGVQVGATLSAVEQGSSTDGVVTAGGEAGNKEEEKKKEGVPKALPVSDAAKGHTYICFEGPLGAHLKTEVREKIWKRENIDIFTLLPLERFNIEKWEKGKEHRKEEDEDRRRYRLIPRTFGNWLQAFSIMASVIGEKHPEHCSGLFCYLDSIWEAYRVYGGTAWLKYDEQFRQRMSVRSSLQWDHKDIGVWLRVMAAQKAQPGSNTGNVGHQPFLTGVGSQGAANTTAPLKK</sequence>
<dbReference type="AlphaFoldDB" id="A0A974DQK6"/>
<protein>
    <submittedName>
        <fullName evidence="2">Uncharacterized protein</fullName>
    </submittedName>
</protein>
<dbReference type="EMBL" id="CM004468">
    <property type="protein sequence ID" value="OCT96203.1"/>
    <property type="molecule type" value="Genomic_DNA"/>
</dbReference>
<feature type="region of interest" description="Disordered" evidence="1">
    <location>
        <begin position="39"/>
        <end position="112"/>
    </location>
</feature>
<accession>A0A974DQK6</accession>
<dbReference type="PANTHER" id="PTHR35558">
    <property type="entry name" value="SGNH_HYDRO DOMAIN-CONTAINING PROTEIN"/>
    <property type="match status" value="1"/>
</dbReference>
<feature type="compositionally biased region" description="Basic and acidic residues" evidence="1">
    <location>
        <begin position="174"/>
        <end position="185"/>
    </location>
</feature>
<feature type="region of interest" description="Disordered" evidence="1">
    <location>
        <begin position="156"/>
        <end position="186"/>
    </location>
</feature>
<proteinExistence type="predicted"/>